<proteinExistence type="predicted"/>
<feature type="disulfide bond" evidence="9">
    <location>
        <begin position="139"/>
        <end position="154"/>
    </location>
</feature>
<dbReference type="PANTHER" id="PTHR22722">
    <property type="entry name" value="LOW-DENSITY LIPOPROTEIN RECEPTOR-RELATED PROTEIN 2-RELATED"/>
    <property type="match status" value="1"/>
</dbReference>
<dbReference type="Pfam" id="PF00057">
    <property type="entry name" value="Ldl_recept_a"/>
    <property type="match status" value="2"/>
</dbReference>
<evidence type="ECO:0000256" key="1">
    <source>
        <dbReference type="ARBA" id="ARBA00004167"/>
    </source>
</evidence>
<dbReference type="PROSITE" id="PS01209">
    <property type="entry name" value="LDLRA_1"/>
    <property type="match status" value="1"/>
</dbReference>
<feature type="compositionally biased region" description="Basic residues" evidence="10">
    <location>
        <begin position="176"/>
        <end position="185"/>
    </location>
</feature>
<reference evidence="11" key="2">
    <citation type="submission" date="2025-09" db="UniProtKB">
        <authorList>
            <consortium name="Ensembl"/>
        </authorList>
    </citation>
    <scope>IDENTIFICATION</scope>
</reference>
<reference evidence="11" key="1">
    <citation type="submission" date="2025-08" db="UniProtKB">
        <authorList>
            <consortium name="Ensembl"/>
        </authorList>
    </citation>
    <scope>IDENTIFICATION</scope>
</reference>
<evidence type="ECO:0000256" key="4">
    <source>
        <dbReference type="ARBA" id="ARBA00022989"/>
    </source>
</evidence>
<accession>A0A672J8X0</accession>
<dbReference type="SUPFAM" id="SSF57424">
    <property type="entry name" value="LDL receptor-like module"/>
    <property type="match status" value="3"/>
</dbReference>
<keyword evidence="5" id="KW-0472">Membrane</keyword>
<keyword evidence="2" id="KW-0812">Transmembrane</keyword>
<organism evidence="11 12">
    <name type="scientific">Salarias fasciatus</name>
    <name type="common">Jewelled blenny</name>
    <name type="synonym">Blennius fasciatus</name>
    <dbReference type="NCBI Taxonomy" id="181472"/>
    <lineage>
        <taxon>Eukaryota</taxon>
        <taxon>Metazoa</taxon>
        <taxon>Chordata</taxon>
        <taxon>Craniata</taxon>
        <taxon>Vertebrata</taxon>
        <taxon>Euteleostomi</taxon>
        <taxon>Actinopterygii</taxon>
        <taxon>Neopterygii</taxon>
        <taxon>Teleostei</taxon>
        <taxon>Neoteleostei</taxon>
        <taxon>Acanthomorphata</taxon>
        <taxon>Ovalentaria</taxon>
        <taxon>Blenniimorphae</taxon>
        <taxon>Blenniiformes</taxon>
        <taxon>Blennioidei</taxon>
        <taxon>Blenniidae</taxon>
        <taxon>Salariinae</taxon>
        <taxon>Salarias</taxon>
    </lineage>
</organism>
<dbReference type="PRINTS" id="PR00261">
    <property type="entry name" value="LDLRECEPTOR"/>
</dbReference>
<feature type="compositionally biased region" description="Polar residues" evidence="10">
    <location>
        <begin position="155"/>
        <end position="171"/>
    </location>
</feature>
<dbReference type="GO" id="GO:0043235">
    <property type="term" value="C:receptor complex"/>
    <property type="evidence" value="ECO:0007669"/>
    <property type="project" value="TreeGrafter"/>
</dbReference>
<dbReference type="GO" id="GO:0016324">
    <property type="term" value="C:apical plasma membrane"/>
    <property type="evidence" value="ECO:0007669"/>
    <property type="project" value="TreeGrafter"/>
</dbReference>
<keyword evidence="6 9" id="KW-1015">Disulfide bond</keyword>
<evidence type="ECO:0000256" key="7">
    <source>
        <dbReference type="ARBA" id="ARBA00023170"/>
    </source>
</evidence>
<keyword evidence="4" id="KW-1133">Transmembrane helix</keyword>
<dbReference type="InterPro" id="IPR036055">
    <property type="entry name" value="LDL_receptor-like_sf"/>
</dbReference>
<evidence type="ECO:0000313" key="12">
    <source>
        <dbReference type="Proteomes" id="UP000472267"/>
    </source>
</evidence>
<keyword evidence="12" id="KW-1185">Reference proteome</keyword>
<comment type="subcellular location">
    <subcellularLocation>
        <location evidence="1">Membrane</location>
        <topology evidence="1">Single-pass membrane protein</topology>
    </subcellularLocation>
</comment>
<evidence type="ECO:0000256" key="2">
    <source>
        <dbReference type="ARBA" id="ARBA00022692"/>
    </source>
</evidence>
<dbReference type="Gene3D" id="4.10.400.10">
    <property type="entry name" value="Low-density Lipoprotein Receptor"/>
    <property type="match status" value="3"/>
</dbReference>
<evidence type="ECO:0000256" key="8">
    <source>
        <dbReference type="ARBA" id="ARBA00023180"/>
    </source>
</evidence>
<evidence type="ECO:0000256" key="6">
    <source>
        <dbReference type="ARBA" id="ARBA00023157"/>
    </source>
</evidence>
<feature type="disulfide bond" evidence="9">
    <location>
        <begin position="63"/>
        <end position="78"/>
    </location>
</feature>
<protein>
    <submittedName>
        <fullName evidence="11">Uncharacterized protein</fullName>
    </submittedName>
</protein>
<keyword evidence="3" id="KW-0677">Repeat</keyword>
<keyword evidence="8" id="KW-0325">Glycoprotein</keyword>
<dbReference type="GO" id="GO:0042562">
    <property type="term" value="F:hormone binding"/>
    <property type="evidence" value="ECO:0007669"/>
    <property type="project" value="TreeGrafter"/>
</dbReference>
<feature type="region of interest" description="Disordered" evidence="10">
    <location>
        <begin position="155"/>
        <end position="185"/>
    </location>
</feature>
<dbReference type="CDD" id="cd00112">
    <property type="entry name" value="LDLa"/>
    <property type="match status" value="3"/>
</dbReference>
<evidence type="ECO:0000256" key="3">
    <source>
        <dbReference type="ARBA" id="ARBA00022737"/>
    </source>
</evidence>
<dbReference type="GO" id="GO:0006898">
    <property type="term" value="P:receptor-mediated endocytosis"/>
    <property type="evidence" value="ECO:0007669"/>
    <property type="project" value="TreeGrafter"/>
</dbReference>
<dbReference type="InterPro" id="IPR023415">
    <property type="entry name" value="LDLR_class-A_CS"/>
</dbReference>
<dbReference type="InterPro" id="IPR002172">
    <property type="entry name" value="LDrepeatLR_classA_rpt"/>
</dbReference>
<dbReference type="PANTHER" id="PTHR22722:SF12">
    <property type="entry name" value="EGF-LIKE DOMAIN-CONTAINING PROTEIN"/>
    <property type="match status" value="1"/>
</dbReference>
<dbReference type="Ensembl" id="ENSSFAT00005052272.1">
    <property type="protein sequence ID" value="ENSSFAP00005050631.1"/>
    <property type="gene ID" value="ENSSFAG00005024419.1"/>
</dbReference>
<dbReference type="AlphaFoldDB" id="A0A672J8X0"/>
<evidence type="ECO:0000256" key="5">
    <source>
        <dbReference type="ARBA" id="ARBA00023136"/>
    </source>
</evidence>
<dbReference type="Proteomes" id="UP000472267">
    <property type="component" value="Unassembled WGS sequence"/>
</dbReference>
<dbReference type="SMART" id="SM00192">
    <property type="entry name" value="LDLa"/>
    <property type="match status" value="3"/>
</dbReference>
<evidence type="ECO:0000256" key="9">
    <source>
        <dbReference type="PROSITE-ProRule" id="PRU00124"/>
    </source>
</evidence>
<sequence>MGLMNGGARKPANKVFFFFLVNITTMFSPQPTRLSKTWDSDCFVAGEFQCAHGKMCIPEAQVCDGRSHCRDNSDEMNCWKPTKTCEHRCADGKRCLPKKLLCDGERDCPDDLNLSKFFSFPGEFRCSHGNRCVPQTRVCDGQYDCQDRSDEVDCSTQTEDSGSVSLRKSGSATARKTAKTARMRR</sequence>
<name>A0A672J8X0_SALFA</name>
<dbReference type="InterPro" id="IPR051221">
    <property type="entry name" value="LDLR-related"/>
</dbReference>
<evidence type="ECO:0000313" key="11">
    <source>
        <dbReference type="Ensembl" id="ENSSFAP00005050631.1"/>
    </source>
</evidence>
<comment type="caution">
    <text evidence="9">Lacks conserved residue(s) required for the propagation of feature annotation.</text>
</comment>
<evidence type="ECO:0000256" key="10">
    <source>
        <dbReference type="SAM" id="MobiDB-lite"/>
    </source>
</evidence>
<keyword evidence="7" id="KW-0675">Receptor</keyword>
<dbReference type="PROSITE" id="PS50068">
    <property type="entry name" value="LDLRA_2"/>
    <property type="match status" value="2"/>
</dbReference>